<sequence length="234" mass="24715">MSGIVLHTIFDPLCGWCYGAAPLLEAARGVPGLTVALHGGGMMVGANRRRVSPEWRQFVLPHDRRIAEVSGQPFGEAYFDGLLKDHGAVMDSAPPTTAVLAAEETAGSGLELLHRIQRAHFVEGRRIAEFPVLAELAADIGLDADAFAAAYHRLEGAATDAHFQESRRLLAQAGGQGFPTLALEENGRLTVLDLGAYLGRPDAWRARLSQAASSAAPAATQALACGPDSCVLPQ</sequence>
<dbReference type="EMBL" id="MUKV01000002">
    <property type="protein sequence ID" value="OQS43692.1"/>
    <property type="molecule type" value="Genomic_DNA"/>
</dbReference>
<reference evidence="2 3" key="1">
    <citation type="submission" date="2017-02" db="EMBL/GenBank/DDBJ databases">
        <title>Chromobacterium haemolyticum H5244.</title>
        <authorList>
            <person name="Gulvik C.A."/>
        </authorList>
    </citation>
    <scope>NUCLEOTIDE SEQUENCE [LARGE SCALE GENOMIC DNA]</scope>
    <source>
        <strain evidence="2 3">H5244</strain>
    </source>
</reference>
<dbReference type="GO" id="GO:0016491">
    <property type="term" value="F:oxidoreductase activity"/>
    <property type="evidence" value="ECO:0007669"/>
    <property type="project" value="InterPro"/>
</dbReference>
<dbReference type="CDD" id="cd03025">
    <property type="entry name" value="DsbA_FrnE_like"/>
    <property type="match status" value="1"/>
</dbReference>
<gene>
    <name evidence="2" type="ORF">B0T45_03005</name>
</gene>
<evidence type="ECO:0000259" key="1">
    <source>
        <dbReference type="Pfam" id="PF01323"/>
    </source>
</evidence>
<accession>A0A1W0DA21</accession>
<evidence type="ECO:0000313" key="3">
    <source>
        <dbReference type="Proteomes" id="UP000192721"/>
    </source>
</evidence>
<dbReference type="PANTHER" id="PTHR13887">
    <property type="entry name" value="GLUTATHIONE S-TRANSFERASE KAPPA"/>
    <property type="match status" value="1"/>
</dbReference>
<dbReference type="Proteomes" id="UP000192721">
    <property type="component" value="Unassembled WGS sequence"/>
</dbReference>
<dbReference type="RefSeq" id="WP_043635281.1">
    <property type="nucleotide sequence ID" value="NZ_CP109905.1"/>
</dbReference>
<dbReference type="SUPFAM" id="SSF52833">
    <property type="entry name" value="Thioredoxin-like"/>
    <property type="match status" value="1"/>
</dbReference>
<dbReference type="PANTHER" id="PTHR13887:SF51">
    <property type="entry name" value="DSBA FAMILY PROTEIN"/>
    <property type="match status" value="1"/>
</dbReference>
<comment type="caution">
    <text evidence="2">The sequence shown here is derived from an EMBL/GenBank/DDBJ whole genome shotgun (WGS) entry which is preliminary data.</text>
</comment>
<dbReference type="InterPro" id="IPR001853">
    <property type="entry name" value="DSBA-like_thioredoxin_dom"/>
</dbReference>
<name>A0A1W0DA21_9NEIS</name>
<organism evidence="2 3">
    <name type="scientific">Chromobacterium haemolyticum</name>
    <dbReference type="NCBI Taxonomy" id="394935"/>
    <lineage>
        <taxon>Bacteria</taxon>
        <taxon>Pseudomonadati</taxon>
        <taxon>Pseudomonadota</taxon>
        <taxon>Betaproteobacteria</taxon>
        <taxon>Neisseriales</taxon>
        <taxon>Chromobacteriaceae</taxon>
        <taxon>Chromobacterium</taxon>
    </lineage>
</organism>
<dbReference type="Pfam" id="PF01323">
    <property type="entry name" value="DSBA"/>
    <property type="match status" value="1"/>
</dbReference>
<dbReference type="AlphaFoldDB" id="A0A1W0DA21"/>
<dbReference type="InterPro" id="IPR036249">
    <property type="entry name" value="Thioredoxin-like_sf"/>
</dbReference>
<feature type="domain" description="DSBA-like thioredoxin" evidence="1">
    <location>
        <begin position="10"/>
        <end position="187"/>
    </location>
</feature>
<protein>
    <submittedName>
        <fullName evidence="2">DsbA family protein</fullName>
    </submittedName>
</protein>
<dbReference type="Gene3D" id="3.40.30.10">
    <property type="entry name" value="Glutaredoxin"/>
    <property type="match status" value="1"/>
</dbReference>
<evidence type="ECO:0000313" key="2">
    <source>
        <dbReference type="EMBL" id="OQS43692.1"/>
    </source>
</evidence>
<proteinExistence type="predicted"/>